<keyword evidence="1" id="KW-0812">Transmembrane</keyword>
<sequence length="110" mass="12094">MRLFPYFAAHGWLDLSLVLADGVIATLIVLRLLFPAIAAGTPVSWPARALRLGIALVYTTIAVRVWSGWYWLPVDPSELLPHALTLALVLATRGDMRSLWRALKASRMGG</sequence>
<accession>A0A4U1I7I9</accession>
<protein>
    <submittedName>
        <fullName evidence="2">Uncharacterized protein</fullName>
    </submittedName>
</protein>
<dbReference type="AlphaFoldDB" id="A0A4U1I7I9"/>
<feature type="transmembrane region" description="Helical" evidence="1">
    <location>
        <begin position="49"/>
        <end position="67"/>
    </location>
</feature>
<evidence type="ECO:0000313" key="3">
    <source>
        <dbReference type="Proteomes" id="UP000305539"/>
    </source>
</evidence>
<keyword evidence="1" id="KW-0472">Membrane</keyword>
<evidence type="ECO:0000256" key="1">
    <source>
        <dbReference type="SAM" id="Phobius"/>
    </source>
</evidence>
<proteinExistence type="predicted"/>
<reference evidence="2 3" key="1">
    <citation type="submission" date="2019-04" db="EMBL/GenBank/DDBJ databases">
        <title>Trinickia sp. 7GSK02, isolated from subtropical forest soil.</title>
        <authorList>
            <person name="Gao Z.-H."/>
            <person name="Qiu L.-H."/>
        </authorList>
    </citation>
    <scope>NUCLEOTIDE SEQUENCE [LARGE SCALE GENOMIC DNA]</scope>
    <source>
        <strain evidence="2 3">7GSK02</strain>
    </source>
</reference>
<evidence type="ECO:0000313" key="2">
    <source>
        <dbReference type="EMBL" id="TKC89383.1"/>
    </source>
</evidence>
<dbReference type="RefSeq" id="WP_136894089.1">
    <property type="nucleotide sequence ID" value="NZ_SWJE01000005.1"/>
</dbReference>
<name>A0A4U1I7I9_9BURK</name>
<comment type="caution">
    <text evidence="2">The sequence shown here is derived from an EMBL/GenBank/DDBJ whole genome shotgun (WGS) entry which is preliminary data.</text>
</comment>
<gene>
    <name evidence="2" type="ORF">FAZ69_10585</name>
</gene>
<keyword evidence="1" id="KW-1133">Transmembrane helix</keyword>
<keyword evidence="3" id="KW-1185">Reference proteome</keyword>
<organism evidence="2 3">
    <name type="scientific">Trinickia terrae</name>
    <dbReference type="NCBI Taxonomy" id="2571161"/>
    <lineage>
        <taxon>Bacteria</taxon>
        <taxon>Pseudomonadati</taxon>
        <taxon>Pseudomonadota</taxon>
        <taxon>Betaproteobacteria</taxon>
        <taxon>Burkholderiales</taxon>
        <taxon>Burkholderiaceae</taxon>
        <taxon>Trinickia</taxon>
    </lineage>
</organism>
<dbReference type="OrthoDB" id="9131557at2"/>
<dbReference type="EMBL" id="SWJE01000005">
    <property type="protein sequence ID" value="TKC89383.1"/>
    <property type="molecule type" value="Genomic_DNA"/>
</dbReference>
<feature type="transmembrane region" description="Helical" evidence="1">
    <location>
        <begin position="12"/>
        <end position="37"/>
    </location>
</feature>
<dbReference type="Proteomes" id="UP000305539">
    <property type="component" value="Unassembled WGS sequence"/>
</dbReference>